<keyword evidence="3" id="KW-1185">Reference proteome</keyword>
<proteinExistence type="predicted"/>
<reference evidence="2 3" key="1">
    <citation type="submission" date="2019-06" db="EMBL/GenBank/DDBJ databases">
        <title>Sequencing the genomes of 1000 actinobacteria strains.</title>
        <authorList>
            <person name="Klenk H.-P."/>
        </authorList>
    </citation>
    <scope>NUCLEOTIDE SEQUENCE [LARGE SCALE GENOMIC DNA]</scope>
    <source>
        <strain evidence="2 3">DSM 24683</strain>
    </source>
</reference>
<dbReference type="Proteomes" id="UP000318380">
    <property type="component" value="Unassembled WGS sequence"/>
</dbReference>
<feature type="transmembrane region" description="Helical" evidence="1">
    <location>
        <begin position="41"/>
        <end position="61"/>
    </location>
</feature>
<dbReference type="EMBL" id="VIVK01000001">
    <property type="protein sequence ID" value="TWD84508.1"/>
    <property type="molecule type" value="Genomic_DNA"/>
</dbReference>
<feature type="transmembrane region" description="Helical" evidence="1">
    <location>
        <begin position="111"/>
        <end position="131"/>
    </location>
</feature>
<gene>
    <name evidence="2" type="ORF">FB561_5700</name>
</gene>
<accession>A0A561C0C2</accession>
<dbReference type="AlphaFoldDB" id="A0A561C0C2"/>
<name>A0A561C0C2_9ACTN</name>
<keyword evidence="1" id="KW-0812">Transmembrane</keyword>
<evidence type="ECO:0000313" key="2">
    <source>
        <dbReference type="EMBL" id="TWD84508.1"/>
    </source>
</evidence>
<sequence length="174" mass="17880">MLSAWFAAVCCVGFAVVNVVFESTGRFEDGPFADYSAGLTVMNWLVVLLKLLGAAVAVYSLTANPKHAEGLGVLLWGAFSLLALYALGSVAEGAAITTGLTGDRDDITFASVAYVAFVALLAIAFGILAVAHTRRFDLTARPTLLGALGAPLALAVLLLAVPALLVALGLMPSL</sequence>
<keyword evidence="1" id="KW-1133">Transmembrane helix</keyword>
<organism evidence="2 3">
    <name type="scientific">Kribbella amoyensis</name>
    <dbReference type="NCBI Taxonomy" id="996641"/>
    <lineage>
        <taxon>Bacteria</taxon>
        <taxon>Bacillati</taxon>
        <taxon>Actinomycetota</taxon>
        <taxon>Actinomycetes</taxon>
        <taxon>Propionibacteriales</taxon>
        <taxon>Kribbellaceae</taxon>
        <taxon>Kribbella</taxon>
    </lineage>
</organism>
<feature type="transmembrane region" description="Helical" evidence="1">
    <location>
        <begin position="143"/>
        <end position="171"/>
    </location>
</feature>
<evidence type="ECO:0000256" key="1">
    <source>
        <dbReference type="SAM" id="Phobius"/>
    </source>
</evidence>
<evidence type="ECO:0000313" key="3">
    <source>
        <dbReference type="Proteomes" id="UP000318380"/>
    </source>
</evidence>
<comment type="caution">
    <text evidence="2">The sequence shown here is derived from an EMBL/GenBank/DDBJ whole genome shotgun (WGS) entry which is preliminary data.</text>
</comment>
<feature type="transmembrane region" description="Helical" evidence="1">
    <location>
        <begin position="73"/>
        <end position="91"/>
    </location>
</feature>
<protein>
    <submittedName>
        <fullName evidence="2">Uncharacterized protein</fullName>
    </submittedName>
</protein>
<keyword evidence="1" id="KW-0472">Membrane</keyword>